<dbReference type="CDD" id="cd00143">
    <property type="entry name" value="PP2Cc"/>
    <property type="match status" value="1"/>
</dbReference>
<keyword evidence="4" id="KW-1185">Reference proteome</keyword>
<dbReference type="InterPro" id="IPR018490">
    <property type="entry name" value="cNMP-bd_dom_sf"/>
</dbReference>
<dbReference type="RefSeq" id="WP_012828929.1">
    <property type="nucleotide sequence ID" value="NC_013440.1"/>
</dbReference>
<dbReference type="SUPFAM" id="SSF81606">
    <property type="entry name" value="PP2C-like"/>
    <property type="match status" value="1"/>
</dbReference>
<dbReference type="Gene3D" id="2.60.120.10">
    <property type="entry name" value="Jelly Rolls"/>
    <property type="match status" value="1"/>
</dbReference>
<dbReference type="GO" id="GO:0005829">
    <property type="term" value="C:cytosol"/>
    <property type="evidence" value="ECO:0007669"/>
    <property type="project" value="TreeGrafter"/>
</dbReference>
<evidence type="ECO:0000313" key="3">
    <source>
        <dbReference type="EMBL" id="ACY16330.1"/>
    </source>
</evidence>
<gene>
    <name evidence="3" type="ordered locus">Hoch_3831</name>
</gene>
<feature type="domain" description="PPM-type phosphatase" evidence="2">
    <location>
        <begin position="4"/>
        <end position="257"/>
    </location>
</feature>
<dbReference type="PROSITE" id="PS50042">
    <property type="entry name" value="CNMP_BINDING_3"/>
    <property type="match status" value="1"/>
</dbReference>
<dbReference type="SMART" id="SM00100">
    <property type="entry name" value="cNMP"/>
    <property type="match status" value="1"/>
</dbReference>
<dbReference type="SMART" id="SM00332">
    <property type="entry name" value="PP2Cc"/>
    <property type="match status" value="1"/>
</dbReference>
<dbReference type="Proteomes" id="UP000001880">
    <property type="component" value="Chromosome"/>
</dbReference>
<accession>D0LZ68</accession>
<evidence type="ECO:0000259" key="1">
    <source>
        <dbReference type="PROSITE" id="PS50042"/>
    </source>
</evidence>
<dbReference type="Pfam" id="PF13672">
    <property type="entry name" value="PP2C_2"/>
    <property type="match status" value="1"/>
</dbReference>
<name>D0LZ68_HALO1</name>
<evidence type="ECO:0000313" key="4">
    <source>
        <dbReference type="Proteomes" id="UP000001880"/>
    </source>
</evidence>
<dbReference type="InterPro" id="IPR000595">
    <property type="entry name" value="cNMP-bd_dom"/>
</dbReference>
<organism evidence="3 4">
    <name type="scientific">Haliangium ochraceum (strain DSM 14365 / JCM 11303 / SMP-2)</name>
    <dbReference type="NCBI Taxonomy" id="502025"/>
    <lineage>
        <taxon>Bacteria</taxon>
        <taxon>Pseudomonadati</taxon>
        <taxon>Myxococcota</taxon>
        <taxon>Polyangia</taxon>
        <taxon>Haliangiales</taxon>
        <taxon>Kofleriaceae</taxon>
        <taxon>Haliangium</taxon>
    </lineage>
</organism>
<dbReference type="HOGENOM" id="CLU_658519_0_0_7"/>
<dbReference type="InterPro" id="IPR001932">
    <property type="entry name" value="PPM-type_phosphatase-like_dom"/>
</dbReference>
<evidence type="ECO:0000259" key="2">
    <source>
        <dbReference type="PROSITE" id="PS51746"/>
    </source>
</evidence>
<dbReference type="CDD" id="cd00038">
    <property type="entry name" value="CAP_ED"/>
    <property type="match status" value="1"/>
</dbReference>
<protein>
    <submittedName>
        <fullName evidence="3">Cyclic nucleotide-binding protein</fullName>
        <ecNumber evidence="3">3.1.3.16</ecNumber>
    </submittedName>
</protein>
<dbReference type="Pfam" id="PF00027">
    <property type="entry name" value="cNMP_binding"/>
    <property type="match status" value="1"/>
</dbReference>
<sequence length="435" mass="48010">MELSFAAATDVGKQRDHNEDNFLIDKRLRLFVVADGMGGHAGGEVASSIAVHEIRDAVYENRDVLERFRNDESGTDAVEILQILEHAIQTACASVHSQAQADASKRGMGTTASVLLIAGPPTHLRGFIAHVGDSRIYLARQSQCHQLTEDHSLVNELIRRGKLKRGELDSSPYKQYKNAVTRAVGIYPSVEVDTFDFDILPGDRLLICSDGLYGYLDEEQLPKQLTSGDVKEVPSRLIDIANNGGGHDNITGVVIRVGESPAHEVGQRAQELSLKLEVLKSMRMFRYLSYKELVRVMNITETRGFANEEAIFREGDPGDAMFVVLSGTVRLFKADVPVALMKRGHHFGEMSLVDRSVRSLTAVAEEESRLIAIPRQSFYSIVKKEPALAVKILWSFVQVLGNRLRKTTADLSDALHHQAERPGSDGGKPDEPFPG</sequence>
<dbReference type="eggNOG" id="COG0631">
    <property type="taxonomic scope" value="Bacteria"/>
</dbReference>
<dbReference type="SMART" id="SM00331">
    <property type="entry name" value="PP2C_SIG"/>
    <property type="match status" value="1"/>
</dbReference>
<dbReference type="PROSITE" id="PS51746">
    <property type="entry name" value="PPM_2"/>
    <property type="match status" value="1"/>
</dbReference>
<dbReference type="PANTHER" id="PTHR24567:SF74">
    <property type="entry name" value="HTH-TYPE TRANSCRIPTIONAL REGULATOR ARCR"/>
    <property type="match status" value="1"/>
</dbReference>
<reference evidence="3 4" key="1">
    <citation type="journal article" date="2010" name="Stand. Genomic Sci.">
        <title>Complete genome sequence of Haliangium ochraceum type strain (SMP-2).</title>
        <authorList>
            <consortium name="US DOE Joint Genome Institute (JGI-PGF)"/>
            <person name="Ivanova N."/>
            <person name="Daum C."/>
            <person name="Lang E."/>
            <person name="Abt B."/>
            <person name="Kopitz M."/>
            <person name="Saunders E."/>
            <person name="Lapidus A."/>
            <person name="Lucas S."/>
            <person name="Glavina Del Rio T."/>
            <person name="Nolan M."/>
            <person name="Tice H."/>
            <person name="Copeland A."/>
            <person name="Cheng J.F."/>
            <person name="Chen F."/>
            <person name="Bruce D."/>
            <person name="Goodwin L."/>
            <person name="Pitluck S."/>
            <person name="Mavromatis K."/>
            <person name="Pati A."/>
            <person name="Mikhailova N."/>
            <person name="Chen A."/>
            <person name="Palaniappan K."/>
            <person name="Land M."/>
            <person name="Hauser L."/>
            <person name="Chang Y.J."/>
            <person name="Jeffries C.D."/>
            <person name="Detter J.C."/>
            <person name="Brettin T."/>
            <person name="Rohde M."/>
            <person name="Goker M."/>
            <person name="Bristow J."/>
            <person name="Markowitz V."/>
            <person name="Eisen J.A."/>
            <person name="Hugenholtz P."/>
            <person name="Kyrpides N.C."/>
            <person name="Klenk H.P."/>
        </authorList>
    </citation>
    <scope>NUCLEOTIDE SEQUENCE [LARGE SCALE GENOMIC DNA]</scope>
    <source>
        <strain evidence="4">DSM 14365 / CIP 107738 / JCM 11303 / AJ 13395 / SMP-2</strain>
    </source>
</reference>
<dbReference type="InterPro" id="IPR036457">
    <property type="entry name" value="PPM-type-like_dom_sf"/>
</dbReference>
<dbReference type="InterPro" id="IPR050397">
    <property type="entry name" value="Env_Response_Regulators"/>
</dbReference>
<dbReference type="EMBL" id="CP001804">
    <property type="protein sequence ID" value="ACY16330.1"/>
    <property type="molecule type" value="Genomic_DNA"/>
</dbReference>
<dbReference type="STRING" id="502025.Hoch_3831"/>
<dbReference type="PANTHER" id="PTHR24567">
    <property type="entry name" value="CRP FAMILY TRANSCRIPTIONAL REGULATORY PROTEIN"/>
    <property type="match status" value="1"/>
</dbReference>
<dbReference type="EC" id="3.1.3.16" evidence="3"/>
<dbReference type="KEGG" id="hoh:Hoch_3831"/>
<dbReference type="GO" id="GO:0004722">
    <property type="term" value="F:protein serine/threonine phosphatase activity"/>
    <property type="evidence" value="ECO:0007669"/>
    <property type="project" value="UniProtKB-EC"/>
</dbReference>
<dbReference type="SUPFAM" id="SSF51206">
    <property type="entry name" value="cAMP-binding domain-like"/>
    <property type="match status" value="1"/>
</dbReference>
<dbReference type="InterPro" id="IPR014710">
    <property type="entry name" value="RmlC-like_jellyroll"/>
</dbReference>
<keyword evidence="3" id="KW-0378">Hydrolase</keyword>
<dbReference type="AlphaFoldDB" id="D0LZ68"/>
<feature type="domain" description="Cyclic nucleotide-binding" evidence="1">
    <location>
        <begin position="284"/>
        <end position="399"/>
    </location>
</feature>
<dbReference type="GO" id="GO:0003700">
    <property type="term" value="F:DNA-binding transcription factor activity"/>
    <property type="evidence" value="ECO:0007669"/>
    <property type="project" value="TreeGrafter"/>
</dbReference>
<proteinExistence type="predicted"/>
<dbReference type="eggNOG" id="COG0664">
    <property type="taxonomic scope" value="Bacteria"/>
</dbReference>
<dbReference type="Gene3D" id="3.60.40.10">
    <property type="entry name" value="PPM-type phosphatase domain"/>
    <property type="match status" value="1"/>
</dbReference>